<gene>
    <name evidence="1" type="ORF">E2562_008991</name>
</gene>
<sequence>MTTSAHAILRLDLTSTGVTGLELGLRPCHLDSPSNHASRPSQSSASAYAIPRRPCAQPLLVPHRAIPRLLDIRAKKSGANPLAMSAPPLARLPLSMDQ</sequence>
<dbReference type="AlphaFoldDB" id="A0A6G1D0P5"/>
<evidence type="ECO:0000313" key="2">
    <source>
        <dbReference type="Proteomes" id="UP000479710"/>
    </source>
</evidence>
<dbReference type="Proteomes" id="UP000479710">
    <property type="component" value="Unassembled WGS sequence"/>
</dbReference>
<protein>
    <submittedName>
        <fullName evidence="1">Uncharacterized protein</fullName>
    </submittedName>
</protein>
<comment type="caution">
    <text evidence="1">The sequence shown here is derived from an EMBL/GenBank/DDBJ whole genome shotgun (WGS) entry which is preliminary data.</text>
</comment>
<dbReference type="EMBL" id="SPHZ02000007">
    <property type="protein sequence ID" value="KAF0905969.1"/>
    <property type="molecule type" value="Genomic_DNA"/>
</dbReference>
<organism evidence="1 2">
    <name type="scientific">Oryza meyeriana var. granulata</name>
    <dbReference type="NCBI Taxonomy" id="110450"/>
    <lineage>
        <taxon>Eukaryota</taxon>
        <taxon>Viridiplantae</taxon>
        <taxon>Streptophyta</taxon>
        <taxon>Embryophyta</taxon>
        <taxon>Tracheophyta</taxon>
        <taxon>Spermatophyta</taxon>
        <taxon>Magnoliopsida</taxon>
        <taxon>Liliopsida</taxon>
        <taxon>Poales</taxon>
        <taxon>Poaceae</taxon>
        <taxon>BOP clade</taxon>
        <taxon>Oryzoideae</taxon>
        <taxon>Oryzeae</taxon>
        <taxon>Oryzinae</taxon>
        <taxon>Oryza</taxon>
        <taxon>Oryza meyeriana</taxon>
    </lineage>
</organism>
<proteinExistence type="predicted"/>
<evidence type="ECO:0000313" key="1">
    <source>
        <dbReference type="EMBL" id="KAF0905969.1"/>
    </source>
</evidence>
<name>A0A6G1D0P5_9ORYZ</name>
<accession>A0A6G1D0P5</accession>
<keyword evidence="2" id="KW-1185">Reference proteome</keyword>
<reference evidence="1 2" key="1">
    <citation type="submission" date="2019-11" db="EMBL/GenBank/DDBJ databases">
        <title>Whole genome sequence of Oryza granulata.</title>
        <authorList>
            <person name="Li W."/>
        </authorList>
    </citation>
    <scope>NUCLEOTIDE SEQUENCE [LARGE SCALE GENOMIC DNA]</scope>
    <source>
        <strain evidence="2">cv. Menghai</strain>
        <tissue evidence="1">Leaf</tissue>
    </source>
</reference>